<feature type="region of interest" description="Disordered" evidence="1">
    <location>
        <begin position="139"/>
        <end position="165"/>
    </location>
</feature>
<protein>
    <submittedName>
        <fullName evidence="2">Uncharacterized protein</fullName>
    </submittedName>
</protein>
<sequence>MASPFSNLRLPLIPSHAGGSHGQLAVSPDSPTSGEQPPAFARRNSELPPGGRRQQSPLKLSIPNPRASFSSGSSEGLGGQQRQAAATAPVVGAQMPAFVHSGSPHLNEFHHAAFTDFETLESPMMQLSPEHSPIMTQLMEATSPGTASSQGSSSNGSSLSRLMRFSPALHAHSGSISPFPSED</sequence>
<reference evidence="3" key="1">
    <citation type="submission" date="2013-03" db="EMBL/GenBank/DDBJ databases">
        <title>The Genome Sequence of Anopheles dirus WRAIR2.</title>
        <authorList>
            <consortium name="The Broad Institute Genomics Platform"/>
            <person name="Neafsey D.E."/>
            <person name="Walton C."/>
            <person name="Walker B."/>
            <person name="Young S.K."/>
            <person name="Zeng Q."/>
            <person name="Gargeya S."/>
            <person name="Fitzgerald M."/>
            <person name="Haas B."/>
            <person name="Abouelleil A."/>
            <person name="Allen A.W."/>
            <person name="Alvarado L."/>
            <person name="Arachchi H.M."/>
            <person name="Berlin A.M."/>
            <person name="Chapman S.B."/>
            <person name="Gainer-Dewar J."/>
            <person name="Goldberg J."/>
            <person name="Griggs A."/>
            <person name="Gujja S."/>
            <person name="Hansen M."/>
            <person name="Howarth C."/>
            <person name="Imamovic A."/>
            <person name="Ireland A."/>
            <person name="Larimer J."/>
            <person name="McCowan C."/>
            <person name="Murphy C."/>
            <person name="Pearson M."/>
            <person name="Poon T.W."/>
            <person name="Priest M."/>
            <person name="Roberts A."/>
            <person name="Saif S."/>
            <person name="Shea T."/>
            <person name="Sisk P."/>
            <person name="Sykes S."/>
            <person name="Wortman J."/>
            <person name="Nusbaum C."/>
            <person name="Birren B."/>
        </authorList>
    </citation>
    <scope>NUCLEOTIDE SEQUENCE [LARGE SCALE GENOMIC DNA]</scope>
    <source>
        <strain evidence="3">WRAIR2</strain>
    </source>
</reference>
<feature type="region of interest" description="Disordered" evidence="1">
    <location>
        <begin position="1"/>
        <end position="89"/>
    </location>
</feature>
<dbReference type="Proteomes" id="UP000075884">
    <property type="component" value="Unassembled WGS sequence"/>
</dbReference>
<evidence type="ECO:0000256" key="1">
    <source>
        <dbReference type="SAM" id="MobiDB-lite"/>
    </source>
</evidence>
<dbReference type="VEuPathDB" id="VectorBase:ADIR008848"/>
<accession>A0A182NMG3</accession>
<feature type="compositionally biased region" description="Low complexity" evidence="1">
    <location>
        <begin position="143"/>
        <end position="160"/>
    </location>
</feature>
<keyword evidence="3" id="KW-1185">Reference proteome</keyword>
<dbReference type="EnsemblMetazoa" id="ADIR008848-RA">
    <property type="protein sequence ID" value="ADIR008848-PA"/>
    <property type="gene ID" value="ADIR008848"/>
</dbReference>
<reference evidence="2" key="2">
    <citation type="submission" date="2020-05" db="UniProtKB">
        <authorList>
            <consortium name="EnsemblMetazoa"/>
        </authorList>
    </citation>
    <scope>IDENTIFICATION</scope>
    <source>
        <strain evidence="2">WRAIR2</strain>
    </source>
</reference>
<dbReference type="AlphaFoldDB" id="A0A182NMG3"/>
<proteinExistence type="predicted"/>
<organism evidence="2 3">
    <name type="scientific">Anopheles dirus</name>
    <dbReference type="NCBI Taxonomy" id="7168"/>
    <lineage>
        <taxon>Eukaryota</taxon>
        <taxon>Metazoa</taxon>
        <taxon>Ecdysozoa</taxon>
        <taxon>Arthropoda</taxon>
        <taxon>Hexapoda</taxon>
        <taxon>Insecta</taxon>
        <taxon>Pterygota</taxon>
        <taxon>Neoptera</taxon>
        <taxon>Endopterygota</taxon>
        <taxon>Diptera</taxon>
        <taxon>Nematocera</taxon>
        <taxon>Culicoidea</taxon>
        <taxon>Culicidae</taxon>
        <taxon>Anophelinae</taxon>
        <taxon>Anopheles</taxon>
    </lineage>
</organism>
<evidence type="ECO:0000313" key="3">
    <source>
        <dbReference type="Proteomes" id="UP000075884"/>
    </source>
</evidence>
<evidence type="ECO:0000313" key="2">
    <source>
        <dbReference type="EnsemblMetazoa" id="ADIR008848-PA"/>
    </source>
</evidence>
<name>A0A182NMG3_9DIPT</name>